<gene>
    <name evidence="1" type="ORF">CPSG_05663</name>
</gene>
<name>E9D704_COCPS</name>
<dbReference type="VEuPathDB" id="FungiDB:CPSG_05663"/>
<reference evidence="2" key="2">
    <citation type="submission" date="2010-03" db="EMBL/GenBank/DDBJ databases">
        <title>The genome sequence of Coccidioides posadasii strain Silveira.</title>
        <authorList>
            <consortium name="The Broad Institute Genome Sequencing Center for Infectious Disease"/>
            <person name="Neafsey D."/>
            <person name="Orbach M."/>
            <person name="Henn M.R."/>
            <person name="Cole G.T."/>
            <person name="Galgiani J."/>
            <person name="Gardner M.J."/>
            <person name="Kirkland T.N."/>
            <person name="Taylor J.W."/>
            <person name="Young S.K."/>
            <person name="Zeng Q."/>
            <person name="Koehrsen M."/>
            <person name="Alvarado L."/>
            <person name="Berlin A."/>
            <person name="Borenstein D."/>
            <person name="Chapman S.B."/>
            <person name="Chen Z."/>
            <person name="Engels R."/>
            <person name="Freedman E."/>
            <person name="Gellesch M."/>
            <person name="Goldberg J."/>
            <person name="Griggs A."/>
            <person name="Gujja S."/>
            <person name="Heilman E."/>
            <person name="Heiman D."/>
            <person name="Howarth C."/>
            <person name="Jen D."/>
            <person name="Larson L."/>
            <person name="Mehta T."/>
            <person name="Neiman D."/>
            <person name="Park D."/>
            <person name="Pearson M."/>
            <person name="Richards J."/>
            <person name="Roberts A."/>
            <person name="Saif S."/>
            <person name="Shea T."/>
            <person name="Shenoy N."/>
            <person name="Sisk P."/>
            <person name="Stolte C."/>
            <person name="Sykes S."/>
            <person name="Walk T."/>
            <person name="White J."/>
            <person name="Yandava C."/>
            <person name="Haas B."/>
            <person name="Nusbaum C."/>
            <person name="Birren B."/>
        </authorList>
    </citation>
    <scope>NUCLEOTIDE SEQUENCE [LARGE SCALE GENOMIC DNA]</scope>
    <source>
        <strain evidence="2">RMSCC 757 / Silveira</strain>
    </source>
</reference>
<evidence type="ECO:0000313" key="2">
    <source>
        <dbReference type="Proteomes" id="UP000002497"/>
    </source>
</evidence>
<accession>E9D704</accession>
<reference evidence="2" key="1">
    <citation type="journal article" date="2010" name="Genome Res.">
        <title>Population genomic sequencing of Coccidioides fungi reveals recent hybridization and transposon control.</title>
        <authorList>
            <person name="Neafsey D.E."/>
            <person name="Barker B.M."/>
            <person name="Sharpton T.J."/>
            <person name="Stajich J.E."/>
            <person name="Park D.J."/>
            <person name="Whiston E."/>
            <person name="Hung C.-Y."/>
            <person name="McMahan C."/>
            <person name="White J."/>
            <person name="Sykes S."/>
            <person name="Heiman D."/>
            <person name="Young S."/>
            <person name="Zeng Q."/>
            <person name="Abouelleil A."/>
            <person name="Aftuck L."/>
            <person name="Bessette D."/>
            <person name="Brown A."/>
            <person name="FitzGerald M."/>
            <person name="Lui A."/>
            <person name="Macdonald J.P."/>
            <person name="Priest M."/>
            <person name="Orbach M.J."/>
            <person name="Galgiani J.N."/>
            <person name="Kirkland T.N."/>
            <person name="Cole G.T."/>
            <person name="Birren B.W."/>
            <person name="Henn M.R."/>
            <person name="Taylor J.W."/>
            <person name="Rounsley S.D."/>
        </authorList>
    </citation>
    <scope>NUCLEOTIDE SEQUENCE [LARGE SCALE GENOMIC DNA]</scope>
    <source>
        <strain evidence="2">RMSCC 757 / Silveira</strain>
    </source>
</reference>
<dbReference type="AlphaFoldDB" id="E9D704"/>
<dbReference type="EMBL" id="GL636493">
    <property type="protein sequence ID" value="EFW18026.1"/>
    <property type="molecule type" value="Genomic_DNA"/>
</dbReference>
<organism evidence="2">
    <name type="scientific">Coccidioides posadasii (strain RMSCC 757 / Silveira)</name>
    <name type="common">Valley fever fungus</name>
    <dbReference type="NCBI Taxonomy" id="443226"/>
    <lineage>
        <taxon>Eukaryota</taxon>
        <taxon>Fungi</taxon>
        <taxon>Dikarya</taxon>
        <taxon>Ascomycota</taxon>
        <taxon>Pezizomycotina</taxon>
        <taxon>Eurotiomycetes</taxon>
        <taxon>Eurotiomycetidae</taxon>
        <taxon>Onygenales</taxon>
        <taxon>Onygenaceae</taxon>
        <taxon>Coccidioides</taxon>
    </lineage>
</organism>
<dbReference type="HOGENOM" id="CLU_1415036_0_0_1"/>
<evidence type="ECO:0000313" key="1">
    <source>
        <dbReference type="EMBL" id="EFW18026.1"/>
    </source>
</evidence>
<protein>
    <submittedName>
        <fullName evidence="1">Uncharacterized protein</fullName>
    </submittedName>
</protein>
<sequence>MACVGRYQRRYCYDFHDQGSGSYHIKRSRDSSTCPTRIEPNQTTDQILGRLFWNLRVPGAYASKLAVDFAQCWNFLPTFLEGVHTAYPQPSEAVIDSEGVGVEEPGQTPYRIPPTNPLCQLDCHSLTSAELWAMSSHPQLLLLPHTRATMHFFLNSADTIISYSVDYPLDDYPRHSKAKFRGTNNVSPYQRQ</sequence>
<dbReference type="Proteomes" id="UP000002497">
    <property type="component" value="Unassembled WGS sequence"/>
</dbReference>
<proteinExistence type="predicted"/>
<keyword evidence="2" id="KW-1185">Reference proteome</keyword>